<protein>
    <submittedName>
        <fullName evidence="2">Uncharacterized protein</fullName>
    </submittedName>
</protein>
<comment type="caution">
    <text evidence="2">The sequence shown here is derived from an EMBL/GenBank/DDBJ whole genome shotgun (WGS) entry which is preliminary data.</text>
</comment>
<feature type="compositionally biased region" description="Acidic residues" evidence="1">
    <location>
        <begin position="270"/>
        <end position="283"/>
    </location>
</feature>
<dbReference type="EMBL" id="MDYQ01000095">
    <property type="protein sequence ID" value="PRP82784.1"/>
    <property type="molecule type" value="Genomic_DNA"/>
</dbReference>
<feature type="compositionally biased region" description="Basic and acidic residues" evidence="1">
    <location>
        <begin position="228"/>
        <end position="243"/>
    </location>
</feature>
<evidence type="ECO:0000313" key="3">
    <source>
        <dbReference type="Proteomes" id="UP000241769"/>
    </source>
</evidence>
<feature type="compositionally biased region" description="Acidic residues" evidence="1">
    <location>
        <begin position="305"/>
        <end position="322"/>
    </location>
</feature>
<evidence type="ECO:0000256" key="1">
    <source>
        <dbReference type="SAM" id="MobiDB-lite"/>
    </source>
</evidence>
<sequence>MMQRILLKSISIRPRVNCVVTRAQCRGYSTPANDSSSTEIIPSRRFQVQRKKYNYDFSTPVPPLRESLIPSQDDMLSLKELLDDPKLSVDMKDWISNVHHSRAELFEVIEGLEKLPLIRRWFEEAHRAKVKAHREFYESGPPLTAQKVKALHNRVAQSMQDLEEKWMSIEVPAEEEIPLEIGEKVMKYLGKPVTEEWREYYRDKGIPARAALNINGSPAKKIKTKNKGQKEKMKGLSRGEKSETALSAATGAAQAVATAQPTPNKKIEENWEEELEEDAEDWPDDKQFYINDLDDPNHDPYSNWDNDEEDEEDWEEIDWEDR</sequence>
<proteinExistence type="predicted"/>
<feature type="compositionally biased region" description="Low complexity" evidence="1">
    <location>
        <begin position="244"/>
        <end position="259"/>
    </location>
</feature>
<dbReference type="AlphaFoldDB" id="A0A2P6NFQ6"/>
<name>A0A2P6NFQ6_9EUKA</name>
<feature type="region of interest" description="Disordered" evidence="1">
    <location>
        <begin position="217"/>
        <end position="322"/>
    </location>
</feature>
<dbReference type="Proteomes" id="UP000241769">
    <property type="component" value="Unassembled WGS sequence"/>
</dbReference>
<evidence type="ECO:0000313" key="2">
    <source>
        <dbReference type="EMBL" id="PRP82784.1"/>
    </source>
</evidence>
<dbReference type="InParanoid" id="A0A2P6NFQ6"/>
<keyword evidence="3" id="KW-1185">Reference proteome</keyword>
<reference evidence="2 3" key="1">
    <citation type="journal article" date="2018" name="Genome Biol. Evol.">
        <title>Multiple Roots of Fruiting Body Formation in Amoebozoa.</title>
        <authorList>
            <person name="Hillmann F."/>
            <person name="Forbes G."/>
            <person name="Novohradska S."/>
            <person name="Ferling I."/>
            <person name="Riege K."/>
            <person name="Groth M."/>
            <person name="Westermann M."/>
            <person name="Marz M."/>
            <person name="Spaller T."/>
            <person name="Winckler T."/>
            <person name="Schaap P."/>
            <person name="Glockner G."/>
        </authorList>
    </citation>
    <scope>NUCLEOTIDE SEQUENCE [LARGE SCALE GENOMIC DNA]</scope>
    <source>
        <strain evidence="2 3">Jena</strain>
    </source>
</reference>
<gene>
    <name evidence="2" type="ORF">PROFUN_09999</name>
</gene>
<accession>A0A2P6NFQ6</accession>
<organism evidence="2 3">
    <name type="scientific">Planoprotostelium fungivorum</name>
    <dbReference type="NCBI Taxonomy" id="1890364"/>
    <lineage>
        <taxon>Eukaryota</taxon>
        <taxon>Amoebozoa</taxon>
        <taxon>Evosea</taxon>
        <taxon>Variosea</taxon>
        <taxon>Cavosteliida</taxon>
        <taxon>Cavosteliaceae</taxon>
        <taxon>Planoprotostelium</taxon>
    </lineage>
</organism>